<evidence type="ECO:0000313" key="1">
    <source>
        <dbReference type="EMBL" id="KAK3774054.1"/>
    </source>
</evidence>
<evidence type="ECO:0000313" key="2">
    <source>
        <dbReference type="Proteomes" id="UP001283361"/>
    </source>
</evidence>
<keyword evidence="2" id="KW-1185">Reference proteome</keyword>
<dbReference type="EMBL" id="JAWDGP010003469">
    <property type="protein sequence ID" value="KAK3774054.1"/>
    <property type="molecule type" value="Genomic_DNA"/>
</dbReference>
<reference evidence="1" key="1">
    <citation type="journal article" date="2023" name="G3 (Bethesda)">
        <title>A reference genome for the long-term kleptoplast-retaining sea slug Elysia crispata morphotype clarki.</title>
        <authorList>
            <person name="Eastman K.E."/>
            <person name="Pendleton A.L."/>
            <person name="Shaikh M.A."/>
            <person name="Suttiyut T."/>
            <person name="Ogas R."/>
            <person name="Tomko P."/>
            <person name="Gavelis G."/>
            <person name="Widhalm J.R."/>
            <person name="Wisecaver J.H."/>
        </authorList>
    </citation>
    <scope>NUCLEOTIDE SEQUENCE</scope>
    <source>
        <strain evidence="1">ECLA1</strain>
    </source>
</reference>
<organism evidence="1 2">
    <name type="scientific">Elysia crispata</name>
    <name type="common">lettuce slug</name>
    <dbReference type="NCBI Taxonomy" id="231223"/>
    <lineage>
        <taxon>Eukaryota</taxon>
        <taxon>Metazoa</taxon>
        <taxon>Spiralia</taxon>
        <taxon>Lophotrochozoa</taxon>
        <taxon>Mollusca</taxon>
        <taxon>Gastropoda</taxon>
        <taxon>Heterobranchia</taxon>
        <taxon>Euthyneura</taxon>
        <taxon>Panpulmonata</taxon>
        <taxon>Sacoglossa</taxon>
        <taxon>Placobranchoidea</taxon>
        <taxon>Plakobranchidae</taxon>
        <taxon>Elysia</taxon>
    </lineage>
</organism>
<proteinExistence type="predicted"/>
<dbReference type="Proteomes" id="UP001283361">
    <property type="component" value="Unassembled WGS sequence"/>
</dbReference>
<comment type="caution">
    <text evidence="1">The sequence shown here is derived from an EMBL/GenBank/DDBJ whole genome shotgun (WGS) entry which is preliminary data.</text>
</comment>
<name>A0AAE0ZR43_9GAST</name>
<dbReference type="AlphaFoldDB" id="A0AAE0ZR43"/>
<accession>A0AAE0ZR43</accession>
<gene>
    <name evidence="1" type="ORF">RRG08_030136</name>
</gene>
<sequence>MFPSRPEATPPAPAMFILKSQRLRASKSLSFVDHVYDKRGVRTVRTLMIVSLTESRTVDNLTEGHMAEGVNQSIAAPVVRSAGNIAFLLLLLFTK</sequence>
<protein>
    <submittedName>
        <fullName evidence="1">Uncharacterized protein</fullName>
    </submittedName>
</protein>